<organism evidence="6 7">
    <name type="scientific">Dictyobacter halimunensis</name>
    <dbReference type="NCBI Taxonomy" id="3026934"/>
    <lineage>
        <taxon>Bacteria</taxon>
        <taxon>Bacillati</taxon>
        <taxon>Chloroflexota</taxon>
        <taxon>Ktedonobacteria</taxon>
        <taxon>Ktedonobacterales</taxon>
        <taxon>Dictyobacteraceae</taxon>
        <taxon>Dictyobacter</taxon>
    </lineage>
</organism>
<dbReference type="EC" id="2.1.1.163" evidence="4"/>
<keyword evidence="1 4" id="KW-0489">Methyltransferase</keyword>
<evidence type="ECO:0000256" key="5">
    <source>
        <dbReference type="SAM" id="Phobius"/>
    </source>
</evidence>
<dbReference type="PANTHER" id="PTHR43591:SF24">
    <property type="entry name" value="2-METHOXY-6-POLYPRENYL-1,4-BENZOQUINOL METHYLASE, MITOCHONDRIAL"/>
    <property type="match status" value="1"/>
</dbReference>
<feature type="transmembrane region" description="Helical" evidence="5">
    <location>
        <begin position="16"/>
        <end position="36"/>
    </location>
</feature>
<keyword evidence="3 4" id="KW-0949">S-adenosyl-L-methionine</keyword>
<keyword evidence="5" id="KW-1133">Transmembrane helix</keyword>
<name>A0ABQ6G1R3_9CHLR</name>
<dbReference type="InterPro" id="IPR023576">
    <property type="entry name" value="UbiE/COQ5_MeTrFase_CS"/>
</dbReference>
<feature type="binding site" evidence="4">
    <location>
        <position position="59"/>
    </location>
    <ligand>
        <name>S-adenosyl-L-methionine</name>
        <dbReference type="ChEBI" id="CHEBI:59789"/>
    </ligand>
</feature>
<dbReference type="Gene3D" id="3.40.50.150">
    <property type="entry name" value="Vaccinia Virus protein VP39"/>
    <property type="match status" value="1"/>
</dbReference>
<proteinExistence type="inferred from homology"/>
<dbReference type="Pfam" id="PF01209">
    <property type="entry name" value="Ubie_methyltran"/>
    <property type="match status" value="1"/>
</dbReference>
<keyword evidence="4" id="KW-0474">Menaquinone biosynthesis</keyword>
<dbReference type="NCBIfam" id="TIGR01934">
    <property type="entry name" value="MenG_MenH_UbiE"/>
    <property type="match status" value="1"/>
</dbReference>
<dbReference type="PROSITE" id="PS51608">
    <property type="entry name" value="SAM_MT_UBIE"/>
    <property type="match status" value="1"/>
</dbReference>
<keyword evidence="5" id="KW-0472">Membrane</keyword>
<keyword evidence="5" id="KW-0812">Transmembrane</keyword>
<reference evidence="6 7" key="1">
    <citation type="submission" date="2023-02" db="EMBL/GenBank/DDBJ databases">
        <title>Dictyobacter halimunensis sp. nov., a new member of the class Ktedonobacteria from forest soil in a geothermal area.</title>
        <authorList>
            <person name="Rachmania M.K."/>
            <person name="Ningsih F."/>
            <person name="Sakai Y."/>
            <person name="Yabe S."/>
            <person name="Yokota A."/>
            <person name="Sjamsuridzal W."/>
        </authorList>
    </citation>
    <scope>NUCLEOTIDE SEQUENCE [LARGE SCALE GENOMIC DNA]</scope>
    <source>
        <strain evidence="6 7">S3.2.2.5</strain>
    </source>
</reference>
<comment type="catalytic activity">
    <reaction evidence="4">
        <text>a 2-demethylmenaquinol + S-adenosyl-L-methionine = a menaquinol + S-adenosyl-L-homocysteine + H(+)</text>
        <dbReference type="Rhea" id="RHEA:42640"/>
        <dbReference type="Rhea" id="RHEA-COMP:9539"/>
        <dbReference type="Rhea" id="RHEA-COMP:9563"/>
        <dbReference type="ChEBI" id="CHEBI:15378"/>
        <dbReference type="ChEBI" id="CHEBI:18151"/>
        <dbReference type="ChEBI" id="CHEBI:55437"/>
        <dbReference type="ChEBI" id="CHEBI:57856"/>
        <dbReference type="ChEBI" id="CHEBI:59789"/>
        <dbReference type="EC" id="2.1.1.163"/>
    </reaction>
</comment>
<dbReference type="PROSITE" id="PS01184">
    <property type="entry name" value="UBIE_2"/>
    <property type="match status" value="1"/>
</dbReference>
<evidence type="ECO:0000256" key="2">
    <source>
        <dbReference type="ARBA" id="ARBA00022679"/>
    </source>
</evidence>
<dbReference type="SUPFAM" id="SSF53335">
    <property type="entry name" value="S-adenosyl-L-methionine-dependent methyltransferases"/>
    <property type="match status" value="1"/>
</dbReference>
<dbReference type="GO" id="GO:0008168">
    <property type="term" value="F:methyltransferase activity"/>
    <property type="evidence" value="ECO:0007669"/>
    <property type="project" value="UniProtKB-KW"/>
</dbReference>
<dbReference type="CDD" id="cd02440">
    <property type="entry name" value="AdoMet_MTases"/>
    <property type="match status" value="1"/>
</dbReference>
<comment type="similarity">
    <text evidence="4">Belongs to the class I-like SAM-binding methyltransferase superfamily. MenG/UbiE family.</text>
</comment>
<evidence type="ECO:0000256" key="3">
    <source>
        <dbReference type="ARBA" id="ARBA00022691"/>
    </source>
</evidence>
<dbReference type="PANTHER" id="PTHR43591">
    <property type="entry name" value="METHYLTRANSFERASE"/>
    <property type="match status" value="1"/>
</dbReference>
<comment type="function">
    <text evidence="4">Methyltransferase required for the conversion of demethylmenaquinol (DMKH2) to menaquinol (MKH2).</text>
</comment>
<dbReference type="EMBL" id="BSRI01000002">
    <property type="protein sequence ID" value="GLV60473.1"/>
    <property type="molecule type" value="Genomic_DNA"/>
</dbReference>
<feature type="binding site" evidence="4">
    <location>
        <begin position="108"/>
        <end position="109"/>
    </location>
    <ligand>
        <name>S-adenosyl-L-methionine</name>
        <dbReference type="ChEBI" id="CHEBI:59789"/>
    </ligand>
</feature>
<evidence type="ECO:0000313" key="7">
    <source>
        <dbReference type="Proteomes" id="UP001344906"/>
    </source>
</evidence>
<comment type="caution">
    <text evidence="6">The sequence shown here is derived from an EMBL/GenBank/DDBJ whole genome shotgun (WGS) entry which is preliminary data.</text>
</comment>
<accession>A0ABQ6G1R3</accession>
<dbReference type="InterPro" id="IPR004033">
    <property type="entry name" value="UbiE/COQ5_MeTrFase"/>
</dbReference>
<comment type="pathway">
    <text evidence="4">Quinol/quinone metabolism; menaquinone biosynthesis; menaquinol from 1,4-dihydroxy-2-naphthoate: step 2/2.</text>
</comment>
<evidence type="ECO:0000256" key="1">
    <source>
        <dbReference type="ARBA" id="ARBA00022603"/>
    </source>
</evidence>
<evidence type="ECO:0000256" key="4">
    <source>
        <dbReference type="HAMAP-Rule" id="MF_01813"/>
    </source>
</evidence>
<keyword evidence="7" id="KW-1185">Reference proteome</keyword>
<sequence length="240" mass="26353">MGVSKQVLPLGNPFRSIAGIYDAMSILISFGLIGMWRKRVARMLAVGTGEVALDLGTGTADFAIELTRVSAVGARIIGIDLTPEMLVQARRKVYLQGLGTRIELRVGNGEQLDLPDNSVDLCCSSFLVRTLTDLEQGLQEMWRVVRPGGRLVCLEVSHPPQPILRALFHGYFYNCAPLFGALLGQNLSAYQYFPQSLRAFPDAPQLKALMEKYGWKDVRFHYLTGGVVALHIATKKGSAT</sequence>
<dbReference type="Proteomes" id="UP001344906">
    <property type="component" value="Unassembled WGS sequence"/>
</dbReference>
<feature type="binding site" evidence="4">
    <location>
        <position position="80"/>
    </location>
    <ligand>
        <name>S-adenosyl-L-methionine</name>
        <dbReference type="ChEBI" id="CHEBI:59789"/>
    </ligand>
</feature>
<feature type="binding site" evidence="4">
    <location>
        <position position="125"/>
    </location>
    <ligand>
        <name>S-adenosyl-L-methionine</name>
        <dbReference type="ChEBI" id="CHEBI:59789"/>
    </ligand>
</feature>
<gene>
    <name evidence="6" type="primary">menG_2</name>
    <name evidence="4" type="synonym">menG</name>
    <name evidence="6" type="ORF">KDH_72920</name>
</gene>
<dbReference type="HAMAP" id="MF_01813">
    <property type="entry name" value="MenG_UbiE_methyltr"/>
    <property type="match status" value="1"/>
</dbReference>
<dbReference type="InterPro" id="IPR029063">
    <property type="entry name" value="SAM-dependent_MTases_sf"/>
</dbReference>
<evidence type="ECO:0000313" key="6">
    <source>
        <dbReference type="EMBL" id="GLV60473.1"/>
    </source>
</evidence>
<keyword evidence="2 4" id="KW-0808">Transferase</keyword>
<dbReference type="GO" id="GO:0032259">
    <property type="term" value="P:methylation"/>
    <property type="evidence" value="ECO:0007669"/>
    <property type="project" value="UniProtKB-KW"/>
</dbReference>
<protein>
    <recommendedName>
        <fullName evidence="4">Demethylmenaquinone methyltransferase</fullName>
        <ecNumber evidence="4">2.1.1.163</ecNumber>
    </recommendedName>
</protein>